<name>A0A6J7WFS7_9CAUD</name>
<accession>A0A6J7WFS7</accession>
<proteinExistence type="predicted"/>
<evidence type="ECO:0000313" key="1">
    <source>
        <dbReference type="EMBL" id="CAB5207040.1"/>
    </source>
</evidence>
<reference evidence="1" key="1">
    <citation type="submission" date="2020-05" db="EMBL/GenBank/DDBJ databases">
        <authorList>
            <person name="Chiriac C."/>
            <person name="Salcher M."/>
            <person name="Ghai R."/>
            <person name="Kavagutti S V."/>
        </authorList>
    </citation>
    <scope>NUCLEOTIDE SEQUENCE</scope>
</reference>
<organism evidence="1">
    <name type="scientific">uncultured Caudovirales phage</name>
    <dbReference type="NCBI Taxonomy" id="2100421"/>
    <lineage>
        <taxon>Viruses</taxon>
        <taxon>Duplodnaviria</taxon>
        <taxon>Heunggongvirae</taxon>
        <taxon>Uroviricota</taxon>
        <taxon>Caudoviricetes</taxon>
        <taxon>Peduoviridae</taxon>
        <taxon>Maltschvirus</taxon>
        <taxon>Maltschvirus maltsch</taxon>
    </lineage>
</organism>
<gene>
    <name evidence="1" type="ORF">UFOVP180_16</name>
</gene>
<dbReference type="EMBL" id="LR798227">
    <property type="protein sequence ID" value="CAB5207040.1"/>
    <property type="molecule type" value="Genomic_DNA"/>
</dbReference>
<protein>
    <submittedName>
        <fullName evidence="1">Uncharacterized protein</fullName>
    </submittedName>
</protein>
<sequence>MAHYAELDDNNYIIRVIVIPNEVDITEESGQAYCQQLLGGRWIKTSYNATIRGKFAAIGDLYLQLTDEFVSENTGE</sequence>